<dbReference type="GO" id="GO:0032993">
    <property type="term" value="C:protein-DNA complex"/>
    <property type="evidence" value="ECO:0007669"/>
    <property type="project" value="TreeGrafter"/>
</dbReference>
<dbReference type="GO" id="GO:0003700">
    <property type="term" value="F:DNA-binding transcription factor activity"/>
    <property type="evidence" value="ECO:0007669"/>
    <property type="project" value="InterPro"/>
</dbReference>
<evidence type="ECO:0000256" key="4">
    <source>
        <dbReference type="ARBA" id="ARBA00023163"/>
    </source>
</evidence>
<dbReference type="PANTHER" id="PTHR30346">
    <property type="entry name" value="TRANSCRIPTIONAL DUAL REGULATOR HCAR-RELATED"/>
    <property type="match status" value="1"/>
</dbReference>
<dbReference type="InterPro" id="IPR005119">
    <property type="entry name" value="LysR_subst-bd"/>
</dbReference>
<dbReference type="InterPro" id="IPR000847">
    <property type="entry name" value="LysR_HTH_N"/>
</dbReference>
<comment type="similarity">
    <text evidence="1">Belongs to the LysR transcriptional regulatory family.</text>
</comment>
<dbReference type="OrthoDB" id="9815174at2"/>
<dbReference type="RefSeq" id="WP_043918076.1">
    <property type="nucleotide sequence ID" value="NZ_FZPF01000002.1"/>
</dbReference>
<feature type="compositionally biased region" description="Low complexity" evidence="5">
    <location>
        <begin position="299"/>
        <end position="312"/>
    </location>
</feature>
<feature type="domain" description="HTH lysR-type" evidence="6">
    <location>
        <begin position="1"/>
        <end position="58"/>
    </location>
</feature>
<dbReference type="AlphaFoldDB" id="A0A0D1EMX9"/>
<evidence type="ECO:0000313" key="8">
    <source>
        <dbReference type="Proteomes" id="UP000032232"/>
    </source>
</evidence>
<organism evidence="7 8">
    <name type="scientific">Jannaschia aquimarina</name>
    <dbReference type="NCBI Taxonomy" id="935700"/>
    <lineage>
        <taxon>Bacteria</taxon>
        <taxon>Pseudomonadati</taxon>
        <taxon>Pseudomonadota</taxon>
        <taxon>Alphaproteobacteria</taxon>
        <taxon>Rhodobacterales</taxon>
        <taxon>Roseobacteraceae</taxon>
        <taxon>Jannaschia</taxon>
    </lineage>
</organism>
<evidence type="ECO:0000313" key="7">
    <source>
        <dbReference type="EMBL" id="KIT17060.1"/>
    </source>
</evidence>
<dbReference type="PANTHER" id="PTHR30346:SF17">
    <property type="entry name" value="LYSR FAMILY TRANSCRIPTIONAL REGULATOR"/>
    <property type="match status" value="1"/>
</dbReference>
<dbReference type="Gene3D" id="1.10.10.10">
    <property type="entry name" value="Winged helix-like DNA-binding domain superfamily/Winged helix DNA-binding domain"/>
    <property type="match status" value="1"/>
</dbReference>
<dbReference type="Pfam" id="PF03466">
    <property type="entry name" value="LysR_substrate"/>
    <property type="match status" value="1"/>
</dbReference>
<dbReference type="PATRIC" id="fig|935700.4.peg.1301"/>
<keyword evidence="2" id="KW-0805">Transcription regulation</keyword>
<dbReference type="InterPro" id="IPR036388">
    <property type="entry name" value="WH-like_DNA-bd_sf"/>
</dbReference>
<dbReference type="STRING" id="935700.jaqu_12500"/>
<dbReference type="Gene3D" id="3.40.190.10">
    <property type="entry name" value="Periplasmic binding protein-like II"/>
    <property type="match status" value="2"/>
</dbReference>
<dbReference type="Pfam" id="PF00126">
    <property type="entry name" value="HTH_1"/>
    <property type="match status" value="1"/>
</dbReference>
<reference evidence="7 8" key="1">
    <citation type="submission" date="2015-02" db="EMBL/GenBank/DDBJ databases">
        <title>Genome Sequence of Jannaschia aquimarina DSM28248, a member of the Roseobacter clade.</title>
        <authorList>
            <person name="Voget S."/>
            <person name="Daniel R."/>
        </authorList>
    </citation>
    <scope>NUCLEOTIDE SEQUENCE [LARGE SCALE GENOMIC DNA]</scope>
    <source>
        <strain evidence="7 8">GSW-M26</strain>
    </source>
</reference>
<sequence>MDLRQMGIFAILAEELHFGRTAHRMHTAQPVISKAIKDMEAEVGTRLVERPSRKVELTRAGRAFLASAEAALQHADTAIRAARTSTEDGIERLTLGLTIGAAQPAAGDLVARFQAANPVAEVGVIEIDEAGLGRALAEGEIDAAIAWDRSIPAGLHSREAFEVEMKVLLPEDHPLAAQAAIRTSQLDGLPVIMPARAKQPILAETYRAYCEAEGVAPASTLEVSTTADLFAMVSGGAGVGHAPMPDGLAYPGIVIRPQSPRFTLRYNLVWARETETVLSILGVLNAMRPRRERERNGRDATGADADASAALV</sequence>
<evidence type="ECO:0000256" key="1">
    <source>
        <dbReference type="ARBA" id="ARBA00009437"/>
    </source>
</evidence>
<gene>
    <name evidence="7" type="primary">hcaR_1</name>
    <name evidence="7" type="ORF">jaqu_12500</name>
</gene>
<dbReference type="CDD" id="cd08414">
    <property type="entry name" value="PBP2_LTTR_aromatics_like"/>
    <property type="match status" value="1"/>
</dbReference>
<keyword evidence="4" id="KW-0804">Transcription</keyword>
<evidence type="ECO:0000256" key="3">
    <source>
        <dbReference type="ARBA" id="ARBA00023125"/>
    </source>
</evidence>
<dbReference type="PROSITE" id="PS50931">
    <property type="entry name" value="HTH_LYSR"/>
    <property type="match status" value="1"/>
</dbReference>
<evidence type="ECO:0000259" key="6">
    <source>
        <dbReference type="PROSITE" id="PS50931"/>
    </source>
</evidence>
<dbReference type="SUPFAM" id="SSF46785">
    <property type="entry name" value="Winged helix' DNA-binding domain"/>
    <property type="match status" value="1"/>
</dbReference>
<keyword evidence="3" id="KW-0238">DNA-binding</keyword>
<dbReference type="GO" id="GO:0003677">
    <property type="term" value="F:DNA binding"/>
    <property type="evidence" value="ECO:0007669"/>
    <property type="project" value="UniProtKB-KW"/>
</dbReference>
<dbReference type="Proteomes" id="UP000032232">
    <property type="component" value="Unassembled WGS sequence"/>
</dbReference>
<evidence type="ECO:0000256" key="5">
    <source>
        <dbReference type="SAM" id="MobiDB-lite"/>
    </source>
</evidence>
<accession>A0A0D1EMX9</accession>
<dbReference type="FunFam" id="1.10.10.10:FF:000001">
    <property type="entry name" value="LysR family transcriptional regulator"/>
    <property type="match status" value="1"/>
</dbReference>
<dbReference type="InterPro" id="IPR036390">
    <property type="entry name" value="WH_DNA-bd_sf"/>
</dbReference>
<evidence type="ECO:0000256" key="2">
    <source>
        <dbReference type="ARBA" id="ARBA00023015"/>
    </source>
</evidence>
<comment type="caution">
    <text evidence="7">The sequence shown here is derived from an EMBL/GenBank/DDBJ whole genome shotgun (WGS) entry which is preliminary data.</text>
</comment>
<proteinExistence type="inferred from homology"/>
<dbReference type="SUPFAM" id="SSF53850">
    <property type="entry name" value="Periplasmic binding protein-like II"/>
    <property type="match status" value="1"/>
</dbReference>
<dbReference type="EMBL" id="JYFE01000023">
    <property type="protein sequence ID" value="KIT17060.1"/>
    <property type="molecule type" value="Genomic_DNA"/>
</dbReference>
<keyword evidence="8" id="KW-1185">Reference proteome</keyword>
<name>A0A0D1EMX9_9RHOB</name>
<protein>
    <submittedName>
        <fullName evidence="7">HcaR_1 protein</fullName>
    </submittedName>
</protein>
<feature type="region of interest" description="Disordered" evidence="5">
    <location>
        <begin position="290"/>
        <end position="312"/>
    </location>
</feature>